<feature type="compositionally biased region" description="Low complexity" evidence="4">
    <location>
        <begin position="209"/>
        <end position="219"/>
    </location>
</feature>
<feature type="short sequence motif" description="VHIID" evidence="3">
    <location>
        <begin position="494"/>
        <end position="498"/>
    </location>
</feature>
<evidence type="ECO:0000256" key="3">
    <source>
        <dbReference type="PROSITE-ProRule" id="PRU01191"/>
    </source>
</evidence>
<evidence type="ECO:0000256" key="1">
    <source>
        <dbReference type="ARBA" id="ARBA00023015"/>
    </source>
</evidence>
<feature type="region of interest" description="Leucine repeat I (LRI)" evidence="3">
    <location>
        <begin position="384"/>
        <end position="444"/>
    </location>
</feature>
<dbReference type="PANTHER" id="PTHR31636">
    <property type="entry name" value="OSJNBA0084A10.13 PROTEIN-RELATED"/>
    <property type="match status" value="1"/>
</dbReference>
<proteinExistence type="evidence at transcript level"/>
<comment type="similarity">
    <text evidence="3">Belongs to the GRAS family.</text>
</comment>
<sequence length="759" mass="85495">MDSRLEELYWSVQGINFNDPIAPTYPCQKFLNRLRFQKSNSNSNNLGVVDSALVPPLDNSMKESFQVENTVGDHDEDYDFSDVVLKHINQVLMEDDVEERVLNHAPSALEATEKSLYDVIGEQYPPPQSLDRAWSQGINYDAGSKYGCASWGPCSSSSKPSADFVEHGFSGYVSEYDSQIFMGYPDFSKSLLQSSSNSYGLVTDVQPLSSHSTSSSGSGVADERADSPTSTKILNDNESILQFEQGVKRATRFLPDGILPVGLGNTGALTQMFNEWATAMVPRPDDSYEDGNPPEDYRSRKHRHSEDSGLEDGRVNKQPATSDESVLRSELFDMVLLCNGGKNDAVLREALRDGLSKHSRDDQQKATNGGKGRGKRREGRRDLVDLRSLLTLCAQAVGSNDQRNANELLKQIKEHSSPTGDGNQRMAHYFANGLEARLAGVGTPIYTFVISGQTSAADFLRAYHLFLAMCPFKKLSNCFSNRTIIKAADKAKTVHIIDFGILYGFQWPCLMQRLSKVGGPPKLRITGIDLPQPGFRPAKRVEETGHRLKNYADSFNVPFEFIGIAKKWDLISIEDLKVEKDEVVVVNSLYRLKYLPDETVLVESPRNIVLNLIKKLNPHVFIQGIVNGAYNAPFFTTRFREALFNFSTLFDMLETNVPRDSEERILLEREIFGRQAMNVIACEGTERVERPETYRQWQARNERAGFRPLPLNREIVDMAKDRVKTRYHKDFMIDEDGAWLLQGWKGRILYAISCWEPDH</sequence>
<dbReference type="InterPro" id="IPR005202">
    <property type="entry name" value="TF_GRAS"/>
</dbReference>
<evidence type="ECO:0000313" key="5">
    <source>
        <dbReference type="EMBL" id="AWJ68063.1"/>
    </source>
</evidence>
<comment type="caution">
    <text evidence="3">Lacks conserved residue(s) required for the propagation of feature annotation.</text>
</comment>
<organism evidence="5">
    <name type="scientific">Tamarix hispida</name>
    <dbReference type="NCBI Taxonomy" id="189793"/>
    <lineage>
        <taxon>Eukaryota</taxon>
        <taxon>Viridiplantae</taxon>
        <taxon>Streptophyta</taxon>
        <taxon>Embryophyta</taxon>
        <taxon>Tracheophyta</taxon>
        <taxon>Spermatophyta</taxon>
        <taxon>Magnoliopsida</taxon>
        <taxon>eudicotyledons</taxon>
        <taxon>Gunneridae</taxon>
        <taxon>Pentapetalae</taxon>
        <taxon>Caryophyllales</taxon>
        <taxon>Tamaricaceae</taxon>
        <taxon>Tamarix</taxon>
    </lineage>
</organism>
<feature type="region of interest" description="Leucine repeat II (LRII)" evidence="3">
    <location>
        <begin position="543"/>
        <end position="575"/>
    </location>
</feature>
<dbReference type="AlphaFoldDB" id="A0A2S1WLP0"/>
<keyword evidence="2" id="KW-0804">Transcription</keyword>
<evidence type="ECO:0000256" key="2">
    <source>
        <dbReference type="ARBA" id="ARBA00023163"/>
    </source>
</evidence>
<protein>
    <submittedName>
        <fullName evidence="5">GRAS7</fullName>
    </submittedName>
</protein>
<name>A0A2S1WLP0_9CARY</name>
<dbReference type="Pfam" id="PF03514">
    <property type="entry name" value="GRAS"/>
    <property type="match status" value="1"/>
</dbReference>
<reference evidence="5" key="1">
    <citation type="submission" date="2018-01" db="EMBL/GenBank/DDBJ databases">
        <title>Identification, phylogeny and expression analysis of the GRAS gene family in Tamarix hispida.</title>
        <authorList>
            <person name="Wang P."/>
        </authorList>
    </citation>
    <scope>NUCLEOTIDE SEQUENCE</scope>
</reference>
<feature type="compositionally biased region" description="Polar residues" evidence="4">
    <location>
        <begin position="227"/>
        <end position="237"/>
    </location>
</feature>
<feature type="region of interest" description="Disordered" evidence="4">
    <location>
        <begin position="354"/>
        <end position="380"/>
    </location>
</feature>
<feature type="region of interest" description="Disordered" evidence="4">
    <location>
        <begin position="282"/>
        <end position="324"/>
    </location>
</feature>
<feature type="compositionally biased region" description="Basic and acidic residues" evidence="4">
    <location>
        <begin position="304"/>
        <end position="315"/>
    </location>
</feature>
<feature type="compositionally biased region" description="Basic and acidic residues" evidence="4">
    <location>
        <begin position="354"/>
        <end position="364"/>
    </location>
</feature>
<dbReference type="PROSITE" id="PS50985">
    <property type="entry name" value="GRAS"/>
    <property type="match status" value="1"/>
</dbReference>
<dbReference type="EMBL" id="MG817397">
    <property type="protein sequence ID" value="AWJ68063.1"/>
    <property type="molecule type" value="mRNA"/>
</dbReference>
<accession>A0A2S1WLP0</accession>
<feature type="region of interest" description="Disordered" evidence="4">
    <location>
        <begin position="207"/>
        <end position="237"/>
    </location>
</feature>
<keyword evidence="1" id="KW-0805">Transcription regulation</keyword>
<evidence type="ECO:0000256" key="4">
    <source>
        <dbReference type="SAM" id="MobiDB-lite"/>
    </source>
</evidence>
<feature type="region of interest" description="SAW" evidence="3">
    <location>
        <begin position="681"/>
        <end position="756"/>
    </location>
</feature>